<protein>
    <submittedName>
        <fullName evidence="4">D-amino-acid dehydrogenase</fullName>
    </submittedName>
</protein>
<dbReference type="GO" id="GO:0016491">
    <property type="term" value="F:oxidoreductase activity"/>
    <property type="evidence" value="ECO:0007669"/>
    <property type="project" value="UniProtKB-KW"/>
</dbReference>
<comment type="caution">
    <text evidence="4">The sequence shown here is derived from an EMBL/GenBank/DDBJ whole genome shotgun (WGS) entry which is preliminary data.</text>
</comment>
<dbReference type="Gene3D" id="3.30.9.10">
    <property type="entry name" value="D-Amino Acid Oxidase, subunit A, domain 2"/>
    <property type="match status" value="1"/>
</dbReference>
<evidence type="ECO:0000313" key="4">
    <source>
        <dbReference type="EMBL" id="EOR70132.1"/>
    </source>
</evidence>
<keyword evidence="5" id="KW-1185">Reference proteome</keyword>
<dbReference type="EMBL" id="AOSG01000084">
    <property type="protein sequence ID" value="EOR70132.1"/>
    <property type="molecule type" value="Genomic_DNA"/>
</dbReference>
<keyword evidence="2" id="KW-1133">Transmembrane helix</keyword>
<feature type="domain" description="FAD dependent oxidoreductase" evidence="3">
    <location>
        <begin position="13"/>
        <end position="401"/>
    </location>
</feature>
<dbReference type="InterPro" id="IPR006076">
    <property type="entry name" value="FAD-dep_OxRdtase"/>
</dbReference>
<keyword evidence="2" id="KW-0472">Membrane</keyword>
<dbReference type="RefSeq" id="WP_016189307.1">
    <property type="nucleotide sequence ID" value="NZ_AOSG01000084.1"/>
</dbReference>
<reference evidence="4 5" key="1">
    <citation type="journal article" date="2013" name="Genome Announc.">
        <title>Draft Genome Sequence of the Lignocellulose Decomposer Thermobifida fusca Strain TM51.</title>
        <authorList>
            <person name="Toth A."/>
            <person name="Barna T."/>
            <person name="Nagy I."/>
            <person name="Horvath B."/>
            <person name="Nagy I."/>
            <person name="Tancsics A."/>
            <person name="Kriszt B."/>
            <person name="Baka E."/>
            <person name="Fekete C."/>
            <person name="Kukolya J."/>
        </authorList>
    </citation>
    <scope>NUCLEOTIDE SEQUENCE [LARGE SCALE GENOMIC DNA]</scope>
    <source>
        <strain evidence="4 5">TM51</strain>
    </source>
</reference>
<keyword evidence="1" id="KW-0560">Oxidoreductase</keyword>
<dbReference type="SUPFAM" id="SSF51971">
    <property type="entry name" value="Nucleotide-binding domain"/>
    <property type="match status" value="1"/>
</dbReference>
<organism evidence="4 5">
    <name type="scientific">Thermobifida fusca TM51</name>
    <dbReference type="NCBI Taxonomy" id="1169414"/>
    <lineage>
        <taxon>Bacteria</taxon>
        <taxon>Bacillati</taxon>
        <taxon>Actinomycetota</taxon>
        <taxon>Actinomycetes</taxon>
        <taxon>Streptosporangiales</taxon>
        <taxon>Nocardiopsidaceae</taxon>
        <taxon>Thermobifida</taxon>
    </lineage>
</organism>
<dbReference type="PANTHER" id="PTHR13847">
    <property type="entry name" value="SARCOSINE DEHYDROGENASE-RELATED"/>
    <property type="match status" value="1"/>
</dbReference>
<dbReference type="InterPro" id="IPR036188">
    <property type="entry name" value="FAD/NAD-bd_sf"/>
</dbReference>
<accession>A0A9P2T7N0</accession>
<name>A0A9P2T7N0_THEFU</name>
<proteinExistence type="predicted"/>
<evidence type="ECO:0000256" key="2">
    <source>
        <dbReference type="SAM" id="Phobius"/>
    </source>
</evidence>
<evidence type="ECO:0000259" key="3">
    <source>
        <dbReference type="Pfam" id="PF01266"/>
    </source>
</evidence>
<dbReference type="PANTHER" id="PTHR13847:SF289">
    <property type="entry name" value="GLYCINE OXIDASE"/>
    <property type="match status" value="1"/>
</dbReference>
<dbReference type="Proteomes" id="UP000014184">
    <property type="component" value="Unassembled WGS sequence"/>
</dbReference>
<dbReference type="GO" id="GO:0005737">
    <property type="term" value="C:cytoplasm"/>
    <property type="evidence" value="ECO:0007669"/>
    <property type="project" value="TreeGrafter"/>
</dbReference>
<evidence type="ECO:0000313" key="5">
    <source>
        <dbReference type="Proteomes" id="UP000014184"/>
    </source>
</evidence>
<keyword evidence="2" id="KW-0812">Transmembrane</keyword>
<dbReference type="AlphaFoldDB" id="A0A9P2T7N0"/>
<evidence type="ECO:0000256" key="1">
    <source>
        <dbReference type="ARBA" id="ARBA00023002"/>
    </source>
</evidence>
<dbReference type="Gene3D" id="3.50.50.60">
    <property type="entry name" value="FAD/NAD(P)-binding domain"/>
    <property type="match status" value="2"/>
</dbReference>
<feature type="transmembrane region" description="Helical" evidence="2">
    <location>
        <begin position="12"/>
        <end position="29"/>
    </location>
</feature>
<dbReference type="SUPFAM" id="SSF54373">
    <property type="entry name" value="FAD-linked reductases, C-terminal domain"/>
    <property type="match status" value="1"/>
</dbReference>
<gene>
    <name evidence="4" type="ORF">TM51_14367</name>
</gene>
<dbReference type="Pfam" id="PF01266">
    <property type="entry name" value="DAO"/>
    <property type="match status" value="1"/>
</dbReference>
<sequence length="419" mass="45099">MNQTRDGGAPRTAVVIGAGMVGLSTAWFLQERGVDVTVVDRDSVAAGASWGNAGWISPGLSIPLPEPSVLRYGLRSLLDRNAPLYVPIRVDVGLWGFLLRFAAHCTMRAWRRSMQGFIPINSQCLDAYDQLAENGITVPTVDAPITAAFEKRAQAADLLRELRLIRDSGQEIGFAEMTGDELRERMPQVSQRVELAIRLDGQRYVDPGAYTKALGEAVVKRGGTLREGFTVTDIRPDSGAIAVRSTTGESVRGDVVVLAAGSWITGLARKLGVRTRVQAGRGYSFTVPTEQPVPGPLYLPAVRVACTPYQGKLRVAGTMEFRGPDDPLDPGRIRAIIASARPLMEGISWEDRTDEWVGPRPVTPDGLPLIGATKAPGVYVAGGHGMWGLTLGPITGRLLAEQITTGKRPEALAAFDPLR</sequence>